<dbReference type="GO" id="GO:0005886">
    <property type="term" value="C:plasma membrane"/>
    <property type="evidence" value="ECO:0007669"/>
    <property type="project" value="UniProtKB-SubCell"/>
</dbReference>
<dbReference type="AlphaFoldDB" id="A0A1L5BQD3"/>
<dbReference type="PANTHER" id="PTHR34148:SF1">
    <property type="entry name" value="ADENOSYLCOBINAMIDE-GDP RIBAZOLETRANSFERASE"/>
    <property type="match status" value="1"/>
</dbReference>
<feature type="transmembrane region" description="Helical" evidence="19">
    <location>
        <begin position="57"/>
        <end position="76"/>
    </location>
</feature>
<reference evidence="20 21" key="1">
    <citation type="journal article" date="2012" name="J. Bacteriol.">
        <title>Genome sequence of Sphingobium indicum B90A, a hexachlorocyclohexane-degrading bacterium.</title>
        <authorList>
            <person name="Anand S."/>
            <person name="Sangwan N."/>
            <person name="Lata P."/>
            <person name="Kaur J."/>
            <person name="Dua A."/>
            <person name="Singh A.K."/>
            <person name="Verma M."/>
            <person name="Kaur J."/>
            <person name="Khurana J.P."/>
            <person name="Khurana P."/>
            <person name="Mathur S."/>
            <person name="Lal R."/>
        </authorList>
    </citation>
    <scope>NUCLEOTIDE SEQUENCE [LARGE SCALE GENOMIC DNA]</scope>
    <source>
        <strain evidence="21">DSM 16412 / CCM 7286 / MTCC 6364 / B90A</strain>
    </source>
</reference>
<evidence type="ECO:0000256" key="3">
    <source>
        <dbReference type="ARBA" id="ARBA00004663"/>
    </source>
</evidence>
<dbReference type="PANTHER" id="PTHR34148">
    <property type="entry name" value="ADENOSYLCOBINAMIDE-GDP RIBAZOLETRANSFERASE"/>
    <property type="match status" value="1"/>
</dbReference>
<dbReference type="RefSeq" id="WP_007686079.1">
    <property type="nucleotide sequence ID" value="NZ_CP013070.1"/>
</dbReference>
<keyword evidence="9 19" id="KW-0808">Transferase</keyword>
<comment type="pathway">
    <text evidence="3 19">Cofactor biosynthesis; adenosylcobalamin biosynthesis; adenosylcobalamin from cob(II)yrinate a,c-diamide: step 7/7.</text>
</comment>
<evidence type="ECO:0000256" key="17">
    <source>
        <dbReference type="ARBA" id="ARBA00048623"/>
    </source>
</evidence>
<sequence>MKRLVLALQLMTRLPLPAQHVDERDFAAAVRWLPATGIAVGLAVAGGAGLGMRIDPWAGALFGLVAWVAVTGALHLDGLGDIADAAGAAHGDRTRLSAVLADPHVGSFGVVAIGLQLLAKLVLLRLWLESLSPWMLAAVAMVARIGPLFWTRWLPPLHEGLASRFRAGWRAEAFILWSILGLALGYRAPALLAAVPLIPLWGLWLRSRIGGISGDGHGAGIELLESALLLAMVAAR</sequence>
<dbReference type="Pfam" id="PF02654">
    <property type="entry name" value="CobS"/>
    <property type="match status" value="1"/>
</dbReference>
<evidence type="ECO:0000313" key="20">
    <source>
        <dbReference type="EMBL" id="APL95120.1"/>
    </source>
</evidence>
<gene>
    <name evidence="19" type="primary">cobS</name>
    <name evidence="20" type="ORF">SIDU_11720</name>
</gene>
<comment type="cofactor">
    <cofactor evidence="1 19">
        <name>Mg(2+)</name>
        <dbReference type="ChEBI" id="CHEBI:18420"/>
    </cofactor>
</comment>
<proteinExistence type="inferred from homology"/>
<evidence type="ECO:0000256" key="18">
    <source>
        <dbReference type="ARBA" id="ARBA00049504"/>
    </source>
</evidence>
<keyword evidence="11 19" id="KW-0460">Magnesium</keyword>
<evidence type="ECO:0000313" key="21">
    <source>
        <dbReference type="Proteomes" id="UP000004550"/>
    </source>
</evidence>
<keyword evidence="12 19" id="KW-1133">Transmembrane helix</keyword>
<evidence type="ECO:0000256" key="19">
    <source>
        <dbReference type="HAMAP-Rule" id="MF_00719"/>
    </source>
</evidence>
<dbReference type="EC" id="2.7.8.26" evidence="5 19"/>
<evidence type="ECO:0000256" key="10">
    <source>
        <dbReference type="ARBA" id="ARBA00022692"/>
    </source>
</evidence>
<feature type="transmembrane region" description="Helical" evidence="19">
    <location>
        <begin position="105"/>
        <end position="127"/>
    </location>
</feature>
<evidence type="ECO:0000256" key="4">
    <source>
        <dbReference type="ARBA" id="ARBA00010561"/>
    </source>
</evidence>
<evidence type="ECO:0000256" key="8">
    <source>
        <dbReference type="ARBA" id="ARBA00022573"/>
    </source>
</evidence>
<dbReference type="GO" id="GO:0008818">
    <property type="term" value="F:cobalamin 5'-phosphate synthase activity"/>
    <property type="evidence" value="ECO:0007669"/>
    <property type="project" value="UniProtKB-UniRule"/>
</dbReference>
<comment type="similarity">
    <text evidence="4 19">Belongs to the CobS family.</text>
</comment>
<evidence type="ECO:0000256" key="16">
    <source>
        <dbReference type="ARBA" id="ARBA00032853"/>
    </source>
</evidence>
<keyword evidence="7 19" id="KW-1003">Cell membrane</keyword>
<keyword evidence="8 19" id="KW-0169">Cobalamin biosynthesis</keyword>
<dbReference type="InterPro" id="IPR003805">
    <property type="entry name" value="CobS"/>
</dbReference>
<evidence type="ECO:0000256" key="5">
    <source>
        <dbReference type="ARBA" id="ARBA00013200"/>
    </source>
</evidence>
<protein>
    <recommendedName>
        <fullName evidence="6 19">Adenosylcobinamide-GDP ribazoletransferase</fullName>
        <ecNumber evidence="5 19">2.7.8.26</ecNumber>
    </recommendedName>
    <alternativeName>
        <fullName evidence="16 19">Cobalamin synthase</fullName>
    </alternativeName>
    <alternativeName>
        <fullName evidence="15 19">Cobalamin-5'-phosphate synthase</fullName>
    </alternativeName>
</protein>
<dbReference type="HAMAP" id="MF_00719">
    <property type="entry name" value="CobS"/>
    <property type="match status" value="1"/>
</dbReference>
<evidence type="ECO:0000256" key="15">
    <source>
        <dbReference type="ARBA" id="ARBA00032605"/>
    </source>
</evidence>
<comment type="catalytic activity">
    <reaction evidence="17 19">
        <text>alpha-ribazole + adenosylcob(III)inamide-GDP = adenosylcob(III)alamin + GMP + H(+)</text>
        <dbReference type="Rhea" id="RHEA:16049"/>
        <dbReference type="ChEBI" id="CHEBI:10329"/>
        <dbReference type="ChEBI" id="CHEBI:15378"/>
        <dbReference type="ChEBI" id="CHEBI:18408"/>
        <dbReference type="ChEBI" id="CHEBI:58115"/>
        <dbReference type="ChEBI" id="CHEBI:60487"/>
        <dbReference type="EC" id="2.7.8.26"/>
    </reaction>
</comment>
<feature type="transmembrane region" description="Helical" evidence="19">
    <location>
        <begin position="174"/>
        <end position="198"/>
    </location>
</feature>
<comment type="catalytic activity">
    <reaction evidence="18 19">
        <text>alpha-ribazole 5'-phosphate + adenosylcob(III)inamide-GDP = adenosylcob(III)alamin 5'-phosphate + GMP + H(+)</text>
        <dbReference type="Rhea" id="RHEA:23560"/>
        <dbReference type="ChEBI" id="CHEBI:15378"/>
        <dbReference type="ChEBI" id="CHEBI:57918"/>
        <dbReference type="ChEBI" id="CHEBI:58115"/>
        <dbReference type="ChEBI" id="CHEBI:60487"/>
        <dbReference type="ChEBI" id="CHEBI:60493"/>
        <dbReference type="EC" id="2.7.8.26"/>
    </reaction>
</comment>
<feature type="transmembrane region" description="Helical" evidence="19">
    <location>
        <begin position="28"/>
        <end position="50"/>
    </location>
</feature>
<keyword evidence="10 19" id="KW-0812">Transmembrane</keyword>
<name>A0A1L5BQD3_SPHIB</name>
<evidence type="ECO:0000256" key="11">
    <source>
        <dbReference type="ARBA" id="ARBA00022842"/>
    </source>
</evidence>
<comment type="subcellular location">
    <subcellularLocation>
        <location evidence="2 19">Cell membrane</location>
        <topology evidence="2 19">Multi-pass membrane protein</topology>
    </subcellularLocation>
</comment>
<evidence type="ECO:0000256" key="1">
    <source>
        <dbReference type="ARBA" id="ARBA00001946"/>
    </source>
</evidence>
<evidence type="ECO:0000256" key="6">
    <source>
        <dbReference type="ARBA" id="ARBA00015850"/>
    </source>
</evidence>
<evidence type="ECO:0000256" key="2">
    <source>
        <dbReference type="ARBA" id="ARBA00004651"/>
    </source>
</evidence>
<dbReference type="UniPathway" id="UPA00148">
    <property type="reaction ID" value="UER00238"/>
</dbReference>
<evidence type="ECO:0000256" key="12">
    <source>
        <dbReference type="ARBA" id="ARBA00022989"/>
    </source>
</evidence>
<dbReference type="EMBL" id="CP013070">
    <property type="protein sequence ID" value="APL95120.1"/>
    <property type="molecule type" value="Genomic_DNA"/>
</dbReference>
<accession>A0A1L5BQD3</accession>
<comment type="function">
    <text evidence="14 19">Joins adenosylcobinamide-GDP and alpha-ribazole to generate adenosylcobalamin (Ado-cobalamin). Also synthesizes adenosylcobalamin 5'-phosphate from adenosylcobinamide-GDP and alpha-ribazole 5'-phosphate.</text>
</comment>
<dbReference type="GO" id="GO:0009236">
    <property type="term" value="P:cobalamin biosynthetic process"/>
    <property type="evidence" value="ECO:0007669"/>
    <property type="project" value="UniProtKB-UniRule"/>
</dbReference>
<dbReference type="KEGG" id="sinb:SIDU_11720"/>
<feature type="transmembrane region" description="Helical" evidence="19">
    <location>
        <begin position="134"/>
        <end position="154"/>
    </location>
</feature>
<evidence type="ECO:0000256" key="13">
    <source>
        <dbReference type="ARBA" id="ARBA00023136"/>
    </source>
</evidence>
<dbReference type="GO" id="GO:0051073">
    <property type="term" value="F:adenosylcobinamide-GDP ribazoletransferase activity"/>
    <property type="evidence" value="ECO:0007669"/>
    <property type="project" value="UniProtKB-UniRule"/>
</dbReference>
<dbReference type="Proteomes" id="UP000004550">
    <property type="component" value="Chromosome"/>
</dbReference>
<organism evidence="20 21">
    <name type="scientific">Sphingobium indicum (strain DSM 16412 / CCM 7286 / MTCC 6364 / B90A)</name>
    <dbReference type="NCBI Taxonomy" id="861109"/>
    <lineage>
        <taxon>Bacteria</taxon>
        <taxon>Pseudomonadati</taxon>
        <taxon>Pseudomonadota</taxon>
        <taxon>Alphaproteobacteria</taxon>
        <taxon>Sphingomonadales</taxon>
        <taxon>Sphingomonadaceae</taxon>
        <taxon>Sphingobium</taxon>
    </lineage>
</organism>
<keyword evidence="13 19" id="KW-0472">Membrane</keyword>
<evidence type="ECO:0000256" key="14">
    <source>
        <dbReference type="ARBA" id="ARBA00025228"/>
    </source>
</evidence>
<evidence type="ECO:0000256" key="9">
    <source>
        <dbReference type="ARBA" id="ARBA00022679"/>
    </source>
</evidence>
<evidence type="ECO:0000256" key="7">
    <source>
        <dbReference type="ARBA" id="ARBA00022475"/>
    </source>
</evidence>